<evidence type="ECO:0000256" key="1">
    <source>
        <dbReference type="SAM" id="MobiDB-lite"/>
    </source>
</evidence>
<accession>A0A644WK68</accession>
<reference evidence="2" key="1">
    <citation type="submission" date="2019-08" db="EMBL/GenBank/DDBJ databases">
        <authorList>
            <person name="Kucharzyk K."/>
            <person name="Murdoch R.W."/>
            <person name="Higgins S."/>
            <person name="Loffler F."/>
        </authorList>
    </citation>
    <scope>NUCLEOTIDE SEQUENCE</scope>
</reference>
<evidence type="ECO:0000313" key="2">
    <source>
        <dbReference type="EMBL" id="MPM04009.1"/>
    </source>
</evidence>
<feature type="region of interest" description="Disordered" evidence="1">
    <location>
        <begin position="1"/>
        <end position="28"/>
    </location>
</feature>
<protein>
    <submittedName>
        <fullName evidence="2">Uncharacterized protein</fullName>
    </submittedName>
</protein>
<proteinExistence type="predicted"/>
<gene>
    <name evidence="2" type="ORF">SDC9_50276</name>
</gene>
<comment type="caution">
    <text evidence="2">The sequence shown here is derived from an EMBL/GenBank/DDBJ whole genome shotgun (WGS) entry which is preliminary data.</text>
</comment>
<name>A0A644WK68_9ZZZZ</name>
<organism evidence="2">
    <name type="scientific">bioreactor metagenome</name>
    <dbReference type="NCBI Taxonomy" id="1076179"/>
    <lineage>
        <taxon>unclassified sequences</taxon>
        <taxon>metagenomes</taxon>
        <taxon>ecological metagenomes</taxon>
    </lineage>
</organism>
<dbReference type="EMBL" id="VSSQ01001001">
    <property type="protein sequence ID" value="MPM04009.1"/>
    <property type="molecule type" value="Genomic_DNA"/>
</dbReference>
<dbReference type="AlphaFoldDB" id="A0A644WK68"/>
<sequence>MARSAAGVEDPEVRRVLRPAAEGSGGRRPEAVLLPDEAEVFQRHPGEARLAAQFLFAAGVLEIGLGEPPCRPPGPQGVVQQKGHHVGLGEELGDGGQFPRPDLDLGRVDLVLLLGLPELVDPAQAVGGGEYFGREAGQKALQLVLVLGGEGKAEDRRIGPEDLGQHPGGVPRRKFPHAPGLLFSVIQKALTCFKIDIDGVFIILRPIHQ</sequence>